<evidence type="ECO:0000313" key="1">
    <source>
        <dbReference type="EMBL" id="CAI2379135.1"/>
    </source>
</evidence>
<dbReference type="EMBL" id="CAMPGE010020957">
    <property type="protein sequence ID" value="CAI2379135.1"/>
    <property type="molecule type" value="Genomic_DNA"/>
</dbReference>
<organism evidence="1 2">
    <name type="scientific">Euplotes crassus</name>
    <dbReference type="NCBI Taxonomy" id="5936"/>
    <lineage>
        <taxon>Eukaryota</taxon>
        <taxon>Sar</taxon>
        <taxon>Alveolata</taxon>
        <taxon>Ciliophora</taxon>
        <taxon>Intramacronucleata</taxon>
        <taxon>Spirotrichea</taxon>
        <taxon>Hypotrichia</taxon>
        <taxon>Euplotida</taxon>
        <taxon>Euplotidae</taxon>
        <taxon>Moneuplotes</taxon>
    </lineage>
</organism>
<reference evidence="1" key="1">
    <citation type="submission" date="2023-07" db="EMBL/GenBank/DDBJ databases">
        <authorList>
            <consortium name="AG Swart"/>
            <person name="Singh M."/>
            <person name="Singh A."/>
            <person name="Seah K."/>
            <person name="Emmerich C."/>
        </authorList>
    </citation>
    <scope>NUCLEOTIDE SEQUENCE</scope>
    <source>
        <strain evidence="1">DP1</strain>
    </source>
</reference>
<proteinExistence type="predicted"/>
<comment type="caution">
    <text evidence="1">The sequence shown here is derived from an EMBL/GenBank/DDBJ whole genome shotgun (WGS) entry which is preliminary data.</text>
</comment>
<dbReference type="Proteomes" id="UP001295684">
    <property type="component" value="Unassembled WGS sequence"/>
</dbReference>
<name>A0AAD1XVQ2_EUPCR</name>
<sequence length="253" mass="29267">MSEQIGLKELKLLIKERALEDRYEGFEKTFWYNVLTINPRKKQFERWVISNVLDINFPRTGLGPKKIKEYSWTNMSSAKGQICAIRIFFKDSTCLSFTCIFDPNRPSTLNLPFVFPDVRLFSRWTCSCNFINMKISQRHFFRLLASFTRMQEVTFRGCIFEEITKIHKFPPKRCEFELRLLSCKNFAGSAISLGGEVFCSILDLLSHKDIMPRISLLKIYPVSASTGSVLASFEISSRTFTCSQEGEGCQDIH</sequence>
<accession>A0AAD1XVQ2</accession>
<protein>
    <submittedName>
        <fullName evidence="1">Uncharacterized protein</fullName>
    </submittedName>
</protein>
<gene>
    <name evidence="1" type="ORF">ECRASSUSDP1_LOCUS20544</name>
</gene>
<keyword evidence="2" id="KW-1185">Reference proteome</keyword>
<evidence type="ECO:0000313" key="2">
    <source>
        <dbReference type="Proteomes" id="UP001295684"/>
    </source>
</evidence>
<dbReference type="AlphaFoldDB" id="A0AAD1XVQ2"/>